<reference evidence="2" key="2">
    <citation type="submission" date="2000-05" db="EMBL/GenBank/DDBJ databases">
        <title>The A. thaliana Genome Sequencing Project.</title>
        <authorList>
            <person name="WashU"/>
        </authorList>
    </citation>
    <scope>NUCLEOTIDE SEQUENCE</scope>
</reference>
<dbReference type="Pfam" id="PF10532">
    <property type="entry name" value="Plant_all_beta"/>
    <property type="match status" value="1"/>
</dbReference>
<dbReference type="InterPro" id="IPR018290">
    <property type="entry name" value="MULE_transposase_N"/>
</dbReference>
<organism evidence="2">
    <name type="scientific">Arabidopsis thaliana</name>
    <name type="common">Mouse-ear cress</name>
    <dbReference type="NCBI Taxonomy" id="3702"/>
    <lineage>
        <taxon>Eukaryota</taxon>
        <taxon>Viridiplantae</taxon>
        <taxon>Streptophyta</taxon>
        <taxon>Embryophyta</taxon>
        <taxon>Tracheophyta</taxon>
        <taxon>Spermatophyta</taxon>
        <taxon>Magnoliopsida</taxon>
        <taxon>eudicotyledons</taxon>
        <taxon>Gunneridae</taxon>
        <taxon>Pentapetalae</taxon>
        <taxon>rosids</taxon>
        <taxon>malvids</taxon>
        <taxon>Brassicales</taxon>
        <taxon>Brassicaceae</taxon>
        <taxon>Camelineae</taxon>
        <taxon>Arabidopsis</taxon>
    </lineage>
</organism>
<reference key="1">
    <citation type="journal article" date="2000" name="Nature">
        <title>Sequence and analysis of chromosome 5 of the plant Arabidopsis thaliana.</title>
        <authorList>
            <consortium name="Kazusa DNA Research Institute"/>
            <consortium name="Cold Spring Harbor and Washington University in St Louis Sequencing Consortium"/>
            <consortium name="European Union Arabidopsis Genome Sequencing Consortium"/>
            <person name="Tabata S."/>
            <person name="Kaneko T."/>
            <person name="Nakamura Y."/>
            <person name="Kotani H."/>
            <person name="Kato T."/>
            <person name="Asamizu E."/>
            <person name="Miyajima N."/>
            <person name="Sasamoto S."/>
            <person name="Kimura T."/>
            <person name="Hosouchi T."/>
            <person name="Kawashima K."/>
            <person name="Kohara M."/>
            <person name="Matsumoto M."/>
            <person name="Matsuno A."/>
            <person name="Muraki A."/>
            <person name="Nakayama S."/>
            <person name="Nakazaki N."/>
            <person name="Naruo K."/>
            <person name="Okumura S."/>
            <person name="Shinpo S."/>
            <person name="Takeuchi C."/>
            <person name="Wada T."/>
            <person name="Watanabe A."/>
            <person name="Yamada M."/>
            <person name="Yasuda M."/>
            <person name="Sato S."/>
            <person name="de la Bastide M."/>
            <person name="Huang E."/>
            <person name="Spiegel L."/>
            <person name="Gnoj L."/>
            <person name="O'Shaughnessy A."/>
            <person name="Preston R."/>
            <person name="Habermann K."/>
            <person name="Murray J."/>
            <person name="Johnson D."/>
            <person name="Rohlfing T."/>
            <person name="Nelson J."/>
            <person name="Stoneking T."/>
            <person name="Pepin K."/>
            <person name="Spieth J."/>
            <person name="Sekhon M."/>
            <person name="Armstrong J."/>
            <person name="Becker M."/>
            <person name="Belter E."/>
            <person name="Cordum H."/>
            <person name="Cordes M."/>
            <person name="Courtney L."/>
            <person name="Courtney W."/>
            <person name="Dante M."/>
            <person name="Du H."/>
            <person name="Edwards J."/>
            <person name="Fryman J."/>
            <person name="Haakensen B."/>
            <person name="Lamar E."/>
            <person name="Latreille P."/>
            <person name="Leonard S."/>
            <person name="Meyer R."/>
            <person name="Mulvaney E."/>
            <person name="Ozersky P."/>
            <person name="Riley A."/>
            <person name="Strowmatt C."/>
            <person name="Wagner-McPherson C."/>
            <person name="Wollam A."/>
            <person name="Yoakum M."/>
            <person name="Bell M."/>
            <person name="Dedhia N."/>
            <person name="Parnell L."/>
            <person name="Shah R."/>
            <person name="Rodriguez M."/>
            <person name="See L.H."/>
            <person name="Vil D."/>
            <person name="Baker J."/>
            <person name="Kirchoff K."/>
            <person name="Toth K."/>
            <person name="King L."/>
            <person name="Bahret A."/>
            <person name="Miller B."/>
            <person name="Marra M."/>
            <person name="Martienssen R."/>
            <person name="McCombie W.R."/>
            <person name="Wilson R.K."/>
            <person name="Murphy G."/>
            <person name="Bancroft I."/>
            <person name="Volckaert G."/>
            <person name="Wambutt R."/>
            <person name="Dusterhoft A."/>
            <person name="Stiekema W."/>
            <person name="Pohl T."/>
            <person name="Entian K.D."/>
            <person name="Terryn N."/>
            <person name="Hartley N."/>
            <person name="Bent E."/>
            <person name="Johnson S."/>
            <person name="Langham S.A."/>
            <person name="McCullagh B."/>
            <person name="Robben J."/>
            <person name="Grymonprez B."/>
            <person name="Zimmermann W."/>
            <person name="Ramsperger U."/>
            <person name="Wedler H."/>
            <person name="Balke K."/>
            <person name="Wedler E."/>
            <person name="Peters S."/>
            <person name="van Staveren M."/>
            <person name="Dirkse W."/>
            <person name="Mooijman P."/>
            <person name="Lankhorst R.K."/>
            <person name="Weitzenegger T."/>
            <person name="Bothe G."/>
            <person name="Rose M."/>
            <person name="Hauf J."/>
            <person name="Berneiser S."/>
            <person name="Hempel S."/>
            <person name="Feldpausch M."/>
            <person name="Lamberth S."/>
            <person name="Villarroel R."/>
            <person name="Gielen J."/>
            <person name="Ardiles W."/>
            <person name="Bents O."/>
            <person name="Lemcke K."/>
            <person name="Kolesov G."/>
            <person name="Mayer K."/>
            <person name="Rudd S."/>
            <person name="Schoof H."/>
            <person name="Schueller C."/>
            <person name="Zaccaria P."/>
            <person name="Mewes H.W."/>
            <person name="Bevan M."/>
            <person name="Fransz P."/>
        </authorList>
    </citation>
    <scope>NUCLEOTIDE SEQUENCE [LARGE SCALE GENOMIC DNA]</scope>
    <source>
        <strain>cv. Columbia</strain>
    </source>
</reference>
<protein>
    <submittedName>
        <fullName evidence="2">Uncharacterized protein T32B20.d</fullName>
    </submittedName>
</protein>
<accession>Q9LKU0</accession>
<evidence type="ECO:0000259" key="1">
    <source>
        <dbReference type="Pfam" id="PF10532"/>
    </source>
</evidence>
<gene>
    <name evidence="2" type="primary">T32B20.d</name>
</gene>
<dbReference type="EMBL" id="AF262041">
    <property type="protein sequence ID" value="AAF67361.1"/>
    <property type="molecule type" value="Genomic_DNA"/>
</dbReference>
<name>Q9LKU0_ARATH</name>
<feature type="domain" description="MULE transposase N-terminal all-beta" evidence="1">
    <location>
        <begin position="2"/>
        <end position="77"/>
    </location>
</feature>
<proteinExistence type="predicted"/>
<sequence length="187" mass="20983">MVVNAKGIRPALHVEVVNKESERVEQISRVEGRSSVGVNYEELNAFDVDNGGVVTIFGGEIVGGNGVNDEPIIEETNCVEEAMENADSRIFEEANSVEEAMENAVIDNREHVDSRMDSEEDNGVDGRIEYYELSCAGERSHSSQKVRVLRNGKMGRGLKYIKNLFLRRQCKIWLTKLQISIVLRPQL</sequence>
<evidence type="ECO:0000313" key="2">
    <source>
        <dbReference type="EMBL" id="AAF67361.1"/>
    </source>
</evidence>
<reference evidence="2" key="3">
    <citation type="submission" date="2000-05" db="EMBL/GenBank/DDBJ databases">
        <authorList>
            <person name="Wilson R."/>
        </authorList>
    </citation>
    <scope>NUCLEOTIDE SEQUENCE</scope>
</reference>
<dbReference type="AlphaFoldDB" id="Q9LKU0"/>